<organism evidence="1 2">
    <name type="scientific">Apiospora rasikravindrae</name>
    <dbReference type="NCBI Taxonomy" id="990691"/>
    <lineage>
        <taxon>Eukaryota</taxon>
        <taxon>Fungi</taxon>
        <taxon>Dikarya</taxon>
        <taxon>Ascomycota</taxon>
        <taxon>Pezizomycotina</taxon>
        <taxon>Sordariomycetes</taxon>
        <taxon>Xylariomycetidae</taxon>
        <taxon>Amphisphaeriales</taxon>
        <taxon>Apiosporaceae</taxon>
        <taxon>Apiospora</taxon>
    </lineage>
</organism>
<dbReference type="PANTHER" id="PTHR37540">
    <property type="entry name" value="TRANSCRIPTION FACTOR (ACR-2), PUTATIVE-RELATED-RELATED"/>
    <property type="match status" value="1"/>
</dbReference>
<evidence type="ECO:0000313" key="1">
    <source>
        <dbReference type="EMBL" id="KAK8035446.1"/>
    </source>
</evidence>
<gene>
    <name evidence="1" type="ORF">PG993_010441</name>
</gene>
<comment type="caution">
    <text evidence="1">The sequence shown here is derived from an EMBL/GenBank/DDBJ whole genome shotgun (WGS) entry which is preliminary data.</text>
</comment>
<accession>A0ABR1SM78</accession>
<protein>
    <submittedName>
        <fullName evidence="1">Uncharacterized protein</fullName>
    </submittedName>
</protein>
<dbReference type="Proteomes" id="UP001444661">
    <property type="component" value="Unassembled WGS sequence"/>
</dbReference>
<reference evidence="1 2" key="1">
    <citation type="submission" date="2023-01" db="EMBL/GenBank/DDBJ databases">
        <title>Analysis of 21 Apiospora genomes using comparative genomics revels a genus with tremendous synthesis potential of carbohydrate active enzymes and secondary metabolites.</title>
        <authorList>
            <person name="Sorensen T."/>
        </authorList>
    </citation>
    <scope>NUCLEOTIDE SEQUENCE [LARGE SCALE GENOMIC DNA]</scope>
    <source>
        <strain evidence="1 2">CBS 33761</strain>
    </source>
</reference>
<dbReference type="PANTHER" id="PTHR37540:SF5">
    <property type="entry name" value="TRANSCRIPTION FACTOR DOMAIN-CONTAINING PROTEIN"/>
    <property type="match status" value="1"/>
</dbReference>
<dbReference type="EMBL" id="JAQQWK010000009">
    <property type="protein sequence ID" value="KAK8035446.1"/>
    <property type="molecule type" value="Genomic_DNA"/>
</dbReference>
<sequence length="301" mass="34538">MSATLASFSLGEFRLTSLVMTHMAKTYQIINKRLSGPEALCDGSIAVVTSLAMHEDLNQQQSTAMLHFQGLRRMIDLRGGIKQLFLINRHIGQKVWSIILDDLRRAREKTRRHSFLQWVRDTSTDVLDIAFDVIDFTELLDTRTNDNKLFALDYTDALLVLTGSLLEVAPVGRELRHCRDNLVHKSLLAYMVAFRPEYGRRLAKYDLLGQGLRSSTQAFTPVTIADYELLLWCLFCGGIQVFDEGEEWLSLMIVRACEYLRLRTWAETRHVLYNIAWIPTIHDKAGEALWKSFEGNTHRTS</sequence>
<evidence type="ECO:0000313" key="2">
    <source>
        <dbReference type="Proteomes" id="UP001444661"/>
    </source>
</evidence>
<keyword evidence="2" id="KW-1185">Reference proteome</keyword>
<proteinExistence type="predicted"/>
<name>A0ABR1SM78_9PEZI</name>